<evidence type="ECO:0000313" key="1">
    <source>
        <dbReference type="EMBL" id="MFD2216859.1"/>
    </source>
</evidence>
<keyword evidence="2" id="KW-1185">Reference proteome</keyword>
<organism evidence="1 2">
    <name type="scientific">Metabacillus endolithicus</name>
    <dbReference type="NCBI Taxonomy" id="1535204"/>
    <lineage>
        <taxon>Bacteria</taxon>
        <taxon>Bacillati</taxon>
        <taxon>Bacillota</taxon>
        <taxon>Bacilli</taxon>
        <taxon>Bacillales</taxon>
        <taxon>Bacillaceae</taxon>
        <taxon>Metabacillus</taxon>
    </lineage>
</organism>
<dbReference type="EMBL" id="JBHUIK010000009">
    <property type="protein sequence ID" value="MFD2216859.1"/>
    <property type="molecule type" value="Genomic_DNA"/>
</dbReference>
<evidence type="ECO:0000313" key="2">
    <source>
        <dbReference type="Proteomes" id="UP001597318"/>
    </source>
</evidence>
<proteinExistence type="predicted"/>
<name>A0ABW5C6Q1_9BACI</name>
<reference evidence="2" key="1">
    <citation type="journal article" date="2019" name="Int. J. Syst. Evol. Microbiol.">
        <title>The Global Catalogue of Microorganisms (GCM) 10K type strain sequencing project: providing services to taxonomists for standard genome sequencing and annotation.</title>
        <authorList>
            <consortium name="The Broad Institute Genomics Platform"/>
            <consortium name="The Broad Institute Genome Sequencing Center for Infectious Disease"/>
            <person name="Wu L."/>
            <person name="Ma J."/>
        </authorList>
    </citation>
    <scope>NUCLEOTIDE SEQUENCE [LARGE SCALE GENOMIC DNA]</scope>
    <source>
        <strain evidence="2">CGMCC 1.15474</strain>
    </source>
</reference>
<dbReference type="Proteomes" id="UP001597318">
    <property type="component" value="Unassembled WGS sequence"/>
</dbReference>
<protein>
    <submittedName>
        <fullName evidence="1">Uncharacterized protein</fullName>
    </submittedName>
</protein>
<accession>A0ABW5C6Q1</accession>
<dbReference type="RefSeq" id="WP_247343147.1">
    <property type="nucleotide sequence ID" value="NZ_CP095550.1"/>
</dbReference>
<gene>
    <name evidence="1" type="ORF">ACFSKK_24625</name>
</gene>
<comment type="caution">
    <text evidence="1">The sequence shown here is derived from an EMBL/GenBank/DDBJ whole genome shotgun (WGS) entry which is preliminary data.</text>
</comment>
<sequence>MSYKCNDSVRKKDDFKLDYENIAEISDSGNSENEINIFSQSDADSKSIVKADAEQEQEQEQEIIIEEEG</sequence>